<accession>A0A0S4JVG0</accession>
<evidence type="ECO:0000256" key="4">
    <source>
        <dbReference type="ARBA" id="ARBA00022989"/>
    </source>
</evidence>
<reference evidence="9" key="1">
    <citation type="submission" date="2015-09" db="EMBL/GenBank/DDBJ databases">
        <authorList>
            <consortium name="Pathogen Informatics"/>
        </authorList>
    </citation>
    <scope>NUCLEOTIDE SEQUENCE [LARGE SCALE GENOMIC DNA]</scope>
    <source>
        <strain evidence="9">Lake Konstanz</strain>
    </source>
</reference>
<dbReference type="AlphaFoldDB" id="A0A0S4JVG0"/>
<dbReference type="EMBL" id="CYKH01002229">
    <property type="protein sequence ID" value="CUG94294.1"/>
    <property type="molecule type" value="Genomic_DNA"/>
</dbReference>
<evidence type="ECO:0000313" key="8">
    <source>
        <dbReference type="EMBL" id="CUG94294.1"/>
    </source>
</evidence>
<gene>
    <name evidence="8" type="ORF">BSAL_47465</name>
</gene>
<feature type="transmembrane region" description="Helical" evidence="7">
    <location>
        <begin position="293"/>
        <end position="315"/>
    </location>
</feature>
<dbReference type="VEuPathDB" id="TriTrypDB:BSAL_47465"/>
<feature type="transmembrane region" description="Helical" evidence="7">
    <location>
        <begin position="321"/>
        <end position="339"/>
    </location>
</feature>
<feature type="compositionally biased region" description="Polar residues" evidence="6">
    <location>
        <begin position="786"/>
        <end position="796"/>
    </location>
</feature>
<evidence type="ECO:0000256" key="3">
    <source>
        <dbReference type="ARBA" id="ARBA00022692"/>
    </source>
</evidence>
<dbReference type="Proteomes" id="UP000051952">
    <property type="component" value="Unassembled WGS sequence"/>
</dbReference>
<keyword evidence="3 7" id="KW-0812">Transmembrane</keyword>
<proteinExistence type="inferred from homology"/>
<comment type="subcellular location">
    <subcellularLocation>
        <location evidence="1">Membrane</location>
        <topology evidence="1">Multi-pass membrane protein</topology>
    </subcellularLocation>
</comment>
<protein>
    <submittedName>
        <fullName evidence="8">Transmembrane protein, putative</fullName>
    </submittedName>
</protein>
<organism evidence="8 9">
    <name type="scientific">Bodo saltans</name>
    <name type="common">Flagellated protozoan</name>
    <dbReference type="NCBI Taxonomy" id="75058"/>
    <lineage>
        <taxon>Eukaryota</taxon>
        <taxon>Discoba</taxon>
        <taxon>Euglenozoa</taxon>
        <taxon>Kinetoplastea</taxon>
        <taxon>Metakinetoplastina</taxon>
        <taxon>Eubodonida</taxon>
        <taxon>Bodonidae</taxon>
        <taxon>Bodo</taxon>
    </lineage>
</organism>
<feature type="compositionally biased region" description="Low complexity" evidence="6">
    <location>
        <begin position="54"/>
        <end position="65"/>
    </location>
</feature>
<feature type="transmembrane region" description="Helical" evidence="7">
    <location>
        <begin position="351"/>
        <end position="375"/>
    </location>
</feature>
<feature type="transmembrane region" description="Helical" evidence="7">
    <location>
        <begin position="727"/>
        <end position="746"/>
    </location>
</feature>
<feature type="transmembrane region" description="Helical" evidence="7">
    <location>
        <begin position="675"/>
        <end position="696"/>
    </location>
</feature>
<name>A0A0S4JVG0_BODSA</name>
<keyword evidence="9" id="KW-1185">Reference proteome</keyword>
<feature type="compositionally biased region" description="Low complexity" evidence="6">
    <location>
        <begin position="867"/>
        <end position="885"/>
    </location>
</feature>
<feature type="transmembrane region" description="Helical" evidence="7">
    <location>
        <begin position="625"/>
        <end position="647"/>
    </location>
</feature>
<dbReference type="GO" id="GO:0016020">
    <property type="term" value="C:membrane"/>
    <property type="evidence" value="ECO:0007669"/>
    <property type="project" value="UniProtKB-SubCell"/>
</dbReference>
<keyword evidence="5 7" id="KW-0472">Membrane</keyword>
<evidence type="ECO:0000256" key="5">
    <source>
        <dbReference type="ARBA" id="ARBA00023136"/>
    </source>
</evidence>
<feature type="region of interest" description="Disordered" evidence="6">
    <location>
        <begin position="848"/>
        <end position="907"/>
    </location>
</feature>
<sequence length="920" mass="100220">MPSRPRLRNVGAPLSRSSSTSSRAGGGVATDSAPQSTMLFLRSPQPSGYAFGDPAPAVASSVAPPKSNKWDASSTQQHDDENKELFRRTPLFSSSTSATTSSAQPSATLPLAAQAQRCHGSDDAEIYHRRWSHVVMGATSGILFSIACFVAYCCYLLMSPYMGGISFGVLLSIVLHPKTRHDKLARAGLCVSKMESVNAAWGPIHAAPSLPNNSNSKFTIPGKRKSPAPPPSVPLASLTRSLPLWLSKWIGSMVSLVPFVRHAIYEGALFMGMQKLPSVIRRSSSSKKKVGSLLHVSVAGCATSIAIFVSTAAMLTGLVPFVLLHVALLVLFLLLVPILSEKSFAYYMERLWKFALMSYFCCGLMYCFFSDVVVVTQTVQHTTSVVVESSRSIVTQRANWTELIQMRNKVLSDFVVANNLTDVVEHMKQLEPLLANLSSSIHEVFSPSSSGADVTNGSATTGASPVNGSSSGFARGTATFNFGNWTEFVRHVQEAYHRLQSPSSEQDGVTSLITTAFTSLTDKSRYLGVALLTLVLKVVENVVNVFDGVYEMALFVFVFKYLTQLRHTVVYYLIDKMLSPLHHPMAKDHATAIERDITISFETLFQSFWHITWFHFCSTFCCFRLWGSPLPFFSGLVAVAMALFPFVPKWFSPCMIKFFVLLGDRVMNISDDWSTAFLLVWDYELLTFAAIGYLVMKDEWLLSVERGLRGASRQDSRGVVREQLPTFLVGTCIILGLVVYGLRGVLLGPLTVIVARTLFDNWDSLSSGMLPMPAFAVVQHSSSSGKTQAAHSTGAATENRAKKIHQDDAASSPLFEISPFLAPSSSSATVSRNGSFSMTMSPSKLVLGNNGSNDVAPSAAAAKRGSVTTATTTARTSNSRDATAAARDRNNVTRNNSDDEEIKSYDISRTPELLVLKKKQ</sequence>
<evidence type="ECO:0000313" key="9">
    <source>
        <dbReference type="Proteomes" id="UP000051952"/>
    </source>
</evidence>
<evidence type="ECO:0000256" key="1">
    <source>
        <dbReference type="ARBA" id="ARBA00004141"/>
    </source>
</evidence>
<dbReference type="PANTHER" id="PTHR21716">
    <property type="entry name" value="TRANSMEMBRANE PROTEIN"/>
    <property type="match status" value="1"/>
</dbReference>
<evidence type="ECO:0000256" key="7">
    <source>
        <dbReference type="SAM" id="Phobius"/>
    </source>
</evidence>
<feature type="transmembrane region" description="Helical" evidence="7">
    <location>
        <begin position="134"/>
        <end position="158"/>
    </location>
</feature>
<evidence type="ECO:0000256" key="6">
    <source>
        <dbReference type="SAM" id="MobiDB-lite"/>
    </source>
</evidence>
<dbReference type="PANTHER" id="PTHR21716:SF4">
    <property type="entry name" value="TRANSMEMBRANE PROTEIN 245"/>
    <property type="match status" value="1"/>
</dbReference>
<comment type="similarity">
    <text evidence="2">Belongs to the autoinducer-2 exporter (AI-2E) (TC 2.A.86) family.</text>
</comment>
<feature type="region of interest" description="Disordered" evidence="6">
    <location>
        <begin position="1"/>
        <end position="82"/>
    </location>
</feature>
<dbReference type="OrthoDB" id="263929at2759"/>
<evidence type="ECO:0000256" key="2">
    <source>
        <dbReference type="ARBA" id="ARBA00009773"/>
    </source>
</evidence>
<keyword evidence="4 7" id="KW-1133">Transmembrane helix</keyword>
<feature type="region of interest" description="Disordered" evidence="6">
    <location>
        <begin position="786"/>
        <end position="807"/>
    </location>
</feature>
<dbReference type="OMA" id="WHLTWFH"/>
<dbReference type="InterPro" id="IPR002549">
    <property type="entry name" value="AI-2E-like"/>
</dbReference>